<dbReference type="InterPro" id="IPR002104">
    <property type="entry name" value="Integrase_catalytic"/>
</dbReference>
<dbReference type="Proteomes" id="UP000184480">
    <property type="component" value="Unassembled WGS sequence"/>
</dbReference>
<dbReference type="GO" id="GO:0006310">
    <property type="term" value="P:DNA recombination"/>
    <property type="evidence" value="ECO:0007669"/>
    <property type="project" value="UniProtKB-KW"/>
</dbReference>
<gene>
    <name evidence="5" type="ORF">SAMN05444362_1159</name>
</gene>
<dbReference type="PANTHER" id="PTHR30349">
    <property type="entry name" value="PHAGE INTEGRASE-RELATED"/>
    <property type="match status" value="1"/>
</dbReference>
<dbReference type="InterPro" id="IPR010998">
    <property type="entry name" value="Integrase_recombinase_N"/>
</dbReference>
<organism evidence="5 6">
    <name type="scientific">Dysgonomonas macrotermitis</name>
    <dbReference type="NCBI Taxonomy" id="1346286"/>
    <lineage>
        <taxon>Bacteria</taxon>
        <taxon>Pseudomonadati</taxon>
        <taxon>Bacteroidota</taxon>
        <taxon>Bacteroidia</taxon>
        <taxon>Bacteroidales</taxon>
        <taxon>Dysgonomonadaceae</taxon>
        <taxon>Dysgonomonas</taxon>
    </lineage>
</organism>
<sequence>MRSTFSILFYINRQKVKKNGKCPVMGRITVDGKLTQFSTGEEIAPALWNVKKGRSTGKDKVDRELNQKLEEYERKLVKYYNRQVEEDACVTAESLKNALLTAKSGIPMLLAEFRAHNGEYLKGVGIVKSKGSYYSYVHAYNNLEKFIQQKCGLEDIAFRELQPSFIEDFEFFLRFNRGFSVNTVFNVLMKLKHMVHRAISRGMLRKNPFADYKCRQEETARRWLSRTELNRILCNPMANEKAERVRILFIFSAFTGLAYADLHNLSYGDISTDGQGVTWIRLRRKKTGTQAIVPLTGIASDIYSKYRNPTGNDENSKVFNVPYYALIHYYMEEIRQAAGLDALSFHQARHTFSTTVCLSNGVPIETLSRMLGHKNISTTQIYAKITNQKVDEDMQALKKRLDGKYHFPQANHLQTNLQQTAI</sequence>
<dbReference type="OrthoDB" id="1493636at2"/>
<dbReference type="Gene3D" id="1.10.443.10">
    <property type="entry name" value="Intergrase catalytic core"/>
    <property type="match status" value="1"/>
</dbReference>
<reference evidence="6" key="1">
    <citation type="submission" date="2016-11" db="EMBL/GenBank/DDBJ databases">
        <authorList>
            <person name="Varghese N."/>
            <person name="Submissions S."/>
        </authorList>
    </citation>
    <scope>NUCLEOTIDE SEQUENCE [LARGE SCALE GENOMIC DNA]</scope>
    <source>
        <strain evidence="6">DSM 27370</strain>
    </source>
</reference>
<dbReference type="STRING" id="1346286.SAMN05444362_1159"/>
<dbReference type="InterPro" id="IPR013762">
    <property type="entry name" value="Integrase-like_cat_sf"/>
</dbReference>
<evidence type="ECO:0000256" key="1">
    <source>
        <dbReference type="ARBA" id="ARBA00008857"/>
    </source>
</evidence>
<accession>A0A1M5GWX4</accession>
<keyword evidence="2" id="KW-0238">DNA-binding</keyword>
<dbReference type="GO" id="GO:0003677">
    <property type="term" value="F:DNA binding"/>
    <property type="evidence" value="ECO:0007669"/>
    <property type="project" value="UniProtKB-KW"/>
</dbReference>
<protein>
    <submittedName>
        <fullName evidence="5">Site-specific recombinase XerD</fullName>
    </submittedName>
</protein>
<dbReference type="Pfam" id="PF17293">
    <property type="entry name" value="Arm-DNA-bind_5"/>
    <property type="match status" value="1"/>
</dbReference>
<dbReference type="SUPFAM" id="SSF56349">
    <property type="entry name" value="DNA breaking-rejoining enzymes"/>
    <property type="match status" value="1"/>
</dbReference>
<feature type="domain" description="Tyr recombinase" evidence="4">
    <location>
        <begin position="219"/>
        <end position="395"/>
    </location>
</feature>
<dbReference type="Gene3D" id="1.10.150.130">
    <property type="match status" value="1"/>
</dbReference>
<dbReference type="AlphaFoldDB" id="A0A1M5GWX4"/>
<evidence type="ECO:0000256" key="2">
    <source>
        <dbReference type="ARBA" id="ARBA00023125"/>
    </source>
</evidence>
<evidence type="ECO:0000259" key="4">
    <source>
        <dbReference type="PROSITE" id="PS51898"/>
    </source>
</evidence>
<evidence type="ECO:0000313" key="5">
    <source>
        <dbReference type="EMBL" id="SHG08223.1"/>
    </source>
</evidence>
<dbReference type="EMBL" id="FQUC01000015">
    <property type="protein sequence ID" value="SHG08223.1"/>
    <property type="molecule type" value="Genomic_DNA"/>
</dbReference>
<keyword evidence="6" id="KW-1185">Reference proteome</keyword>
<evidence type="ECO:0000256" key="3">
    <source>
        <dbReference type="ARBA" id="ARBA00023172"/>
    </source>
</evidence>
<comment type="similarity">
    <text evidence="1">Belongs to the 'phage' integrase family.</text>
</comment>
<dbReference type="InterPro" id="IPR025269">
    <property type="entry name" value="SAM-like_dom"/>
</dbReference>
<dbReference type="CDD" id="cd01185">
    <property type="entry name" value="INTN1_C_like"/>
    <property type="match status" value="1"/>
</dbReference>
<evidence type="ECO:0000313" key="6">
    <source>
        <dbReference type="Proteomes" id="UP000184480"/>
    </source>
</evidence>
<dbReference type="InterPro" id="IPR035386">
    <property type="entry name" value="Arm-DNA-bind_5"/>
</dbReference>
<keyword evidence="3" id="KW-0233">DNA recombination</keyword>
<proteinExistence type="inferred from homology"/>
<dbReference type="PANTHER" id="PTHR30349:SF64">
    <property type="entry name" value="PROPHAGE INTEGRASE INTD-RELATED"/>
    <property type="match status" value="1"/>
</dbReference>
<name>A0A1M5GWX4_9BACT</name>
<dbReference type="Pfam" id="PF00589">
    <property type="entry name" value="Phage_integrase"/>
    <property type="match status" value="1"/>
</dbReference>
<dbReference type="RefSeq" id="WP_062185125.1">
    <property type="nucleotide sequence ID" value="NZ_BBXL01000038.1"/>
</dbReference>
<dbReference type="GO" id="GO:0015074">
    <property type="term" value="P:DNA integration"/>
    <property type="evidence" value="ECO:0007669"/>
    <property type="project" value="InterPro"/>
</dbReference>
<dbReference type="InterPro" id="IPR050090">
    <property type="entry name" value="Tyrosine_recombinase_XerCD"/>
</dbReference>
<dbReference type="Pfam" id="PF13102">
    <property type="entry name" value="Phage_int_SAM_5"/>
    <property type="match status" value="1"/>
</dbReference>
<dbReference type="InterPro" id="IPR011010">
    <property type="entry name" value="DNA_brk_join_enz"/>
</dbReference>
<dbReference type="PROSITE" id="PS51898">
    <property type="entry name" value="TYR_RECOMBINASE"/>
    <property type="match status" value="1"/>
</dbReference>